<dbReference type="GO" id="GO:0005892">
    <property type="term" value="C:acetylcholine-gated channel complex"/>
    <property type="evidence" value="ECO:0007669"/>
    <property type="project" value="InterPro"/>
</dbReference>
<dbReference type="VEuPathDB" id="PlasmoDB:PRG01_0503600"/>
<dbReference type="Proteomes" id="UP000027581">
    <property type="component" value="Unassembled WGS sequence"/>
</dbReference>
<reference evidence="3" key="1">
    <citation type="submission" date="2014-01" db="EMBL/GenBank/DDBJ databases">
        <authorList>
            <person name="Aslett M."/>
        </authorList>
    </citation>
    <scope>NUCLEOTIDE SEQUENCE</scope>
    <source>
        <strain evidence="3">CDC</strain>
    </source>
</reference>
<evidence type="ECO:0000313" key="4">
    <source>
        <dbReference type="Proteomes" id="UP000027581"/>
    </source>
</evidence>
<dbReference type="PANTHER" id="PTHR30373:SF2">
    <property type="entry name" value="UPF0603 PROTEIN YGCG"/>
    <property type="match status" value="1"/>
</dbReference>
<keyword evidence="1" id="KW-1133">Transmembrane helix</keyword>
<dbReference type="AlphaFoldDB" id="A0A060RP47"/>
<gene>
    <name evidence="3" type="ORF">PRCDC_0503700</name>
</gene>
<dbReference type="Pfam" id="PF17175">
    <property type="entry name" value="MOLO1"/>
    <property type="match status" value="1"/>
</dbReference>
<reference evidence="3" key="2">
    <citation type="submission" date="2014-05" db="EMBL/GenBank/DDBJ databases">
        <title>The genome sequences of chimpanzee malaria parasites reveal the path to human adaptation.</title>
        <authorList>
            <person name="Otto T.D."/>
            <person name="Rayner J.C."/>
            <person name="Boehme U."/>
            <person name="Pain A."/>
            <person name="Spottiswoode N."/>
            <person name="Sanders M."/>
            <person name="Quail M."/>
            <person name="Ollomo B."/>
            <person name="Renaud F."/>
            <person name="Thomas A.W."/>
            <person name="Prugnolle F."/>
            <person name="Conway D.J."/>
            <person name="Newbold C."/>
            <person name="Berriman M."/>
        </authorList>
    </citation>
    <scope>NUCLEOTIDE SEQUENCE [LARGE SCALE GENOMIC DNA]</scope>
    <source>
        <strain evidence="3">CDC</strain>
    </source>
</reference>
<keyword evidence="4" id="KW-1185">Reference proteome</keyword>
<proteinExistence type="predicted"/>
<sequence length="275" mass="31916">MKLFLSVICSFVLFFHKLSICEKLDSLSKFYFNDVKRIENEMSSKSNALYPLIHDLEEDNQGYSNDENIYDENSFPDPFMHPEECVLSLGISHTWLCDPSRFLSIEQQLNIEAELLKIRDTNFHKCSNNSVYYYQVSVAIVPEIFVPKNETYENAAQQFSEKLLRKWGIGNSPCHDGILLVYIKNLGKFVIAKREGVEEKYINENEIKKHFMNIYFASGSISRALIESISFMNKKLPSKPTELTNTAKMFLILILFYIISIIILYVTTLMYSKSL</sequence>
<dbReference type="PANTHER" id="PTHR30373">
    <property type="entry name" value="UPF0603 PROTEIN YGCG"/>
    <property type="match status" value="1"/>
</dbReference>
<keyword evidence="1" id="KW-0472">Membrane</keyword>
<feature type="chain" id="PRO_5001586569" description="MOLO1 domain-containing protein" evidence="2">
    <location>
        <begin position="22"/>
        <end position="275"/>
    </location>
</feature>
<feature type="transmembrane region" description="Helical" evidence="1">
    <location>
        <begin position="249"/>
        <end position="271"/>
    </location>
</feature>
<accession>A0A060RP47</accession>
<evidence type="ECO:0000256" key="2">
    <source>
        <dbReference type="SAM" id="SignalP"/>
    </source>
</evidence>
<protein>
    <recommendedName>
        <fullName evidence="5">MOLO1 domain-containing protein</fullName>
    </recommendedName>
</protein>
<name>A0A060RP47_PLARE</name>
<dbReference type="EMBL" id="HG810766">
    <property type="protein sequence ID" value="CDO62927.1"/>
    <property type="molecule type" value="Genomic_DNA"/>
</dbReference>
<keyword evidence="2" id="KW-0732">Signal</keyword>
<evidence type="ECO:0008006" key="5">
    <source>
        <dbReference type="Google" id="ProtNLM"/>
    </source>
</evidence>
<feature type="signal peptide" evidence="2">
    <location>
        <begin position="1"/>
        <end position="21"/>
    </location>
</feature>
<dbReference type="VEuPathDB" id="PlasmoDB:PRCDC_0503700"/>
<organism evidence="3 4">
    <name type="scientific">Plasmodium reichenowi</name>
    <dbReference type="NCBI Taxonomy" id="5854"/>
    <lineage>
        <taxon>Eukaryota</taxon>
        <taxon>Sar</taxon>
        <taxon>Alveolata</taxon>
        <taxon>Apicomplexa</taxon>
        <taxon>Aconoidasida</taxon>
        <taxon>Haemosporida</taxon>
        <taxon>Plasmodiidae</taxon>
        <taxon>Plasmodium</taxon>
        <taxon>Plasmodium (Laverania)</taxon>
    </lineage>
</organism>
<dbReference type="InterPro" id="IPR033438">
    <property type="entry name" value="MOLO1"/>
</dbReference>
<keyword evidence="1" id="KW-0812">Transmembrane</keyword>
<dbReference type="PhylomeDB" id="A0A060RP47"/>
<evidence type="ECO:0000256" key="1">
    <source>
        <dbReference type="SAM" id="Phobius"/>
    </source>
</evidence>
<dbReference type="Gene3D" id="3.10.310.50">
    <property type="match status" value="1"/>
</dbReference>
<evidence type="ECO:0000313" key="3">
    <source>
        <dbReference type="EMBL" id="CDO62927.1"/>
    </source>
</evidence>